<comment type="similarity">
    <text evidence="1">Belongs to the allantoicase family.</text>
</comment>
<evidence type="ECO:0000256" key="2">
    <source>
        <dbReference type="NCBIfam" id="TIGR02961"/>
    </source>
</evidence>
<dbReference type="EMBL" id="WJHE01000226">
    <property type="protein sequence ID" value="MST32162.1"/>
    <property type="molecule type" value="Genomic_DNA"/>
</dbReference>
<dbReference type="Gene3D" id="2.60.120.260">
    <property type="entry name" value="Galactose-binding domain-like"/>
    <property type="match status" value="2"/>
</dbReference>
<dbReference type="SUPFAM" id="SSF49785">
    <property type="entry name" value="Galactose-binding domain-like"/>
    <property type="match status" value="2"/>
</dbReference>
<gene>
    <name evidence="4" type="primary">alc</name>
    <name evidence="4" type="ORF">GHK86_05405</name>
</gene>
<feature type="domain" description="Allantoicase" evidence="3">
    <location>
        <begin position="193"/>
        <end position="302"/>
    </location>
</feature>
<reference evidence="4 5" key="1">
    <citation type="submission" date="2019-11" db="EMBL/GenBank/DDBJ databases">
        <title>Acidiferrimicrobium australis gen. nov., sp. nov., an acidophilic and obligately heterotrophic, member of the Actinobacteria that catalyses dissimilatory oxido- reduction of iron isolated from metal-rich acidic water in Chile.</title>
        <authorList>
            <person name="Gonzalez D."/>
            <person name="Huber K."/>
            <person name="Hedrich S."/>
            <person name="Rojas-Villalobos C."/>
            <person name="Quatrini R."/>
            <person name="Dinamarca M.A."/>
            <person name="Schwarz A."/>
            <person name="Canales C."/>
            <person name="Nancucheo I."/>
        </authorList>
    </citation>
    <scope>NUCLEOTIDE SEQUENCE [LARGE SCALE GENOMIC DNA]</scope>
    <source>
        <strain evidence="4 5">USS-CCA1</strain>
    </source>
</reference>
<protein>
    <recommendedName>
        <fullName evidence="2">Allantoicase</fullName>
        <ecNumber evidence="2">3.5.3.4</ecNumber>
    </recommendedName>
</protein>
<dbReference type="EC" id="3.5.3.4" evidence="2"/>
<comment type="caution">
    <text evidence="4">The sequence shown here is derived from an EMBL/GenBank/DDBJ whole genome shotgun (WGS) entry which is preliminary data.</text>
</comment>
<evidence type="ECO:0000259" key="3">
    <source>
        <dbReference type="Pfam" id="PF03561"/>
    </source>
</evidence>
<name>A0ABW9QQR2_9ACTN</name>
<dbReference type="InterPro" id="IPR015908">
    <property type="entry name" value="Allantoicase_dom"/>
</dbReference>
<evidence type="ECO:0000256" key="1">
    <source>
        <dbReference type="ARBA" id="ARBA00009242"/>
    </source>
</evidence>
<dbReference type="Pfam" id="PF03561">
    <property type="entry name" value="Allantoicase"/>
    <property type="match status" value="2"/>
</dbReference>
<feature type="non-terminal residue" evidence="4">
    <location>
        <position position="304"/>
    </location>
</feature>
<sequence length="304" mass="33147">MTDRPEPTDDIGHVGLAARLLGATVVAASDEAFGEKEHLLDAAPVDFQPGRYGPRGEIVDGWETRRRRSPGHDWAIVRLGLPGRIASVDVDTTSFTGNFPPECRVEACGLEGYPAPATLSGDGARWHEIVPRSPVRGDGHNVFAVADPRRFTHVRLSIFPDGGVARLRILGEAIPDPRQVDGVSIDLAGQQHGGQVVDSSDGFYGSASTLNRPDEARTMGEGWETQRRRDGGHDFAIIRLGYPGAVQQAIVDTRHFRYNASAAVALWGYRPGPRPALRAPDWRPLLPHQRLEPDTRHVFEVADG</sequence>
<dbReference type="PIRSF" id="PIRSF016516">
    <property type="entry name" value="Allantoicase"/>
    <property type="match status" value="1"/>
</dbReference>
<dbReference type="PANTHER" id="PTHR12045:SF3">
    <property type="entry name" value="INACTIVE ALLANTOICASE-RELATED"/>
    <property type="match status" value="1"/>
</dbReference>
<evidence type="ECO:0000313" key="4">
    <source>
        <dbReference type="EMBL" id="MST32162.1"/>
    </source>
</evidence>
<dbReference type="NCBIfam" id="TIGR02961">
    <property type="entry name" value="allantoicase"/>
    <property type="match status" value="1"/>
</dbReference>
<organism evidence="4 5">
    <name type="scientific">Acidiferrimicrobium australe</name>
    <dbReference type="NCBI Taxonomy" id="2664430"/>
    <lineage>
        <taxon>Bacteria</taxon>
        <taxon>Bacillati</taxon>
        <taxon>Actinomycetota</taxon>
        <taxon>Acidimicrobiia</taxon>
        <taxon>Acidimicrobiales</taxon>
        <taxon>Acidimicrobiaceae</taxon>
        <taxon>Acidiferrimicrobium</taxon>
    </lineage>
</organism>
<keyword evidence="4" id="KW-0378">Hydrolase</keyword>
<dbReference type="InterPro" id="IPR005164">
    <property type="entry name" value="Allantoicase"/>
</dbReference>
<dbReference type="Proteomes" id="UP000437736">
    <property type="component" value="Unassembled WGS sequence"/>
</dbReference>
<dbReference type="InterPro" id="IPR008979">
    <property type="entry name" value="Galactose-bd-like_sf"/>
</dbReference>
<evidence type="ECO:0000313" key="5">
    <source>
        <dbReference type="Proteomes" id="UP000437736"/>
    </source>
</evidence>
<accession>A0ABW9QQR2</accession>
<keyword evidence="5" id="KW-1185">Reference proteome</keyword>
<proteinExistence type="inferred from homology"/>
<dbReference type="GO" id="GO:0004037">
    <property type="term" value="F:allantoicase activity"/>
    <property type="evidence" value="ECO:0007669"/>
    <property type="project" value="UniProtKB-EC"/>
</dbReference>
<feature type="domain" description="Allantoicase" evidence="3">
    <location>
        <begin position="22"/>
        <end position="173"/>
    </location>
</feature>
<dbReference type="PANTHER" id="PTHR12045">
    <property type="entry name" value="ALLANTOICASE"/>
    <property type="match status" value="1"/>
</dbReference>